<organism evidence="7 8">
    <name type="scientific">Cupriavidus basilensis</name>
    <dbReference type="NCBI Taxonomy" id="68895"/>
    <lineage>
        <taxon>Bacteria</taxon>
        <taxon>Pseudomonadati</taxon>
        <taxon>Pseudomonadota</taxon>
        <taxon>Betaproteobacteria</taxon>
        <taxon>Burkholderiales</taxon>
        <taxon>Burkholderiaceae</taxon>
        <taxon>Cupriavidus</taxon>
    </lineage>
</organism>
<evidence type="ECO:0000259" key="6">
    <source>
        <dbReference type="Pfam" id="PF04829"/>
    </source>
</evidence>
<dbReference type="KEGG" id="cbw:RR42_s1396"/>
<feature type="region of interest" description="Disordered" evidence="5">
    <location>
        <begin position="432"/>
        <end position="451"/>
    </location>
</feature>
<feature type="domain" description="VENN motif-containing" evidence="6">
    <location>
        <begin position="243"/>
        <end position="291"/>
    </location>
</feature>
<evidence type="ECO:0000256" key="3">
    <source>
        <dbReference type="ARBA" id="ARBA00022913"/>
    </source>
</evidence>
<accession>A0A0C4YLT3</accession>
<reference evidence="7 8" key="1">
    <citation type="journal article" date="2015" name="Genome Announc.">
        <title>Complete Genome Sequence of Cupriavidus basilensis 4G11, Isolated from the Oak Ridge Field Research Center Site.</title>
        <authorList>
            <person name="Ray J."/>
            <person name="Waters R.J."/>
            <person name="Skerker J.M."/>
            <person name="Kuehl J.V."/>
            <person name="Price M.N."/>
            <person name="Huang J."/>
            <person name="Chakraborty R."/>
            <person name="Arkin A.P."/>
            <person name="Deutschbauer A."/>
        </authorList>
    </citation>
    <scope>NUCLEOTIDE SEQUENCE [LARGE SCALE GENOMIC DNA]</scope>
    <source>
        <strain evidence="7">4G11</strain>
    </source>
</reference>
<dbReference type="STRING" id="68895.RR42_s1396"/>
<name>A0A0C4YLT3_9BURK</name>
<evidence type="ECO:0000256" key="5">
    <source>
        <dbReference type="SAM" id="MobiDB-lite"/>
    </source>
</evidence>
<dbReference type="OrthoDB" id="5666689at2"/>
<dbReference type="RefSeq" id="WP_043354651.1">
    <property type="nucleotide sequence ID" value="NZ_CP010537.1"/>
</dbReference>
<dbReference type="GO" id="GO:0090729">
    <property type="term" value="F:toxin activity"/>
    <property type="evidence" value="ECO:0007669"/>
    <property type="project" value="UniProtKB-KW"/>
</dbReference>
<evidence type="ECO:0000256" key="1">
    <source>
        <dbReference type="ARBA" id="ARBA00004219"/>
    </source>
</evidence>
<keyword evidence="4" id="KW-0843">Virulence</keyword>
<protein>
    <submittedName>
        <fullName evidence="7">Putative large exoprotein involved in heme utilization or adhesion of ShlA/HecA/FhaA family</fullName>
    </submittedName>
</protein>
<dbReference type="InterPro" id="IPR006914">
    <property type="entry name" value="VENN_dom"/>
</dbReference>
<keyword evidence="3" id="KW-1266">Target cell cytoplasm</keyword>
<dbReference type="EMBL" id="CP010537">
    <property type="protein sequence ID" value="AJG22984.1"/>
    <property type="molecule type" value="Genomic_DNA"/>
</dbReference>
<comment type="subcellular location">
    <subcellularLocation>
        <location evidence="1">Target cell</location>
        <location evidence="1">Target cell cytoplasm</location>
    </subcellularLocation>
</comment>
<gene>
    <name evidence="7" type="ORF">RR42_s1396</name>
</gene>
<evidence type="ECO:0000313" key="7">
    <source>
        <dbReference type="EMBL" id="AJG22984.1"/>
    </source>
</evidence>
<dbReference type="AlphaFoldDB" id="A0A0C4YLT3"/>
<proteinExistence type="predicted"/>
<keyword evidence="8" id="KW-1185">Reference proteome</keyword>
<evidence type="ECO:0000313" key="8">
    <source>
        <dbReference type="Proteomes" id="UP000031843"/>
    </source>
</evidence>
<dbReference type="Proteomes" id="UP000031843">
    <property type="component" value="Chromosome secondary"/>
</dbReference>
<evidence type="ECO:0000256" key="2">
    <source>
        <dbReference type="ARBA" id="ARBA00022656"/>
    </source>
</evidence>
<keyword evidence="2" id="KW-0800">Toxin</keyword>
<sequence>MDGIRGSAISVALKYAGNGGFQVSVKENTDLKGAVLASTADAGKNSLTTGTLTTSDIENKAEYSSSSSTIAGSFDSGQSLLKNGVNTLAATAAGSAQKAIEGDAAGTTKSAIANGTVTITNAEAQKEKTGKPVDETLASLNRDTDGANQAIDKIFDAKKVKEQQEENKVRAELVQQLAPMVYSKVGDMLVGSSPDTKAAVHALMGGLLAQAAGGSFAAGAAGGAAASLAMEAFGKALLDQPGLSESDRKALVQLAGLVVGGVAGGAAGGSVADVAAGANIGKVATENNYLNHEQKDALAKELLKCQGEATCVTRTVSKYQNVDQQQHADAQSCSDPTLCKDVSLEARRGGSFDRNDAVFLCGGVSSCESYLTNLGSQNKTDEFSALRRAEQVQIALENAVTKGTLVDALDITMVSGASFGTGGGAIAGATAGRKPANSGGTSAGGGQQGRMSGVADLFDKNSPVNEISLNGQRYTATADSNKAGTTKVFDTSRLPNTQLESQARAFVDHLTGGVPLSPKGNPPQVWTTTLADGTTINLRSVSSSTVGTSGNQARWTVDVINNPSIQAVVPRPRIEIKFK</sequence>
<evidence type="ECO:0000256" key="4">
    <source>
        <dbReference type="ARBA" id="ARBA00023026"/>
    </source>
</evidence>
<dbReference type="Pfam" id="PF04829">
    <property type="entry name" value="PT-VENN"/>
    <property type="match status" value="1"/>
</dbReference>